<dbReference type="Gene3D" id="3.90.210.10">
    <property type="entry name" value="Heat-Labile Enterotoxin, subunit A"/>
    <property type="match status" value="1"/>
</dbReference>
<accession>A0A4R4TQX2</accession>
<sequence>MTGLTVYPYLRPPGAEPPTAPSRLYRFDLRAPDAALTNSGAVAGVQAADLLSIFDGGFRAFGTWYDLDLHVAAPPASWFNAGDGFVSLAEDVGTAIPLFARWRGATGDGDGSATLAQRLTRLLTQQRSWRDLSPAKQVETDTQLALVAQAEKTAGWLTGWLYTIRPSRFMVHVASNLLDARQRQGTPDARRAAAVGGEWVAPCRVPPAAVLEAVRIEVTVTAGRNAGDGRPVRTVQARVGDQVRTNPKRSDDDYDPFTRRAESRWDGLISYQAPPGDPRLPGHVDFPVAQLSGTWQGAAEYWKADGSRREPSHAKEGIPLTTPQKGTTTGG</sequence>
<gene>
    <name evidence="2" type="ORF">E1283_05240</name>
</gene>
<feature type="compositionally biased region" description="Polar residues" evidence="1">
    <location>
        <begin position="321"/>
        <end position="331"/>
    </location>
</feature>
<dbReference type="RefSeq" id="WP_132816686.1">
    <property type="nucleotide sequence ID" value="NZ_SMKI01000034.1"/>
</dbReference>
<keyword evidence="3" id="KW-1185">Reference proteome</keyword>
<reference evidence="2 3" key="1">
    <citation type="submission" date="2019-03" db="EMBL/GenBank/DDBJ databases">
        <title>Draft genome sequences of novel Actinobacteria.</title>
        <authorList>
            <person name="Sahin N."/>
            <person name="Ay H."/>
            <person name="Saygin H."/>
        </authorList>
    </citation>
    <scope>NUCLEOTIDE SEQUENCE [LARGE SCALE GENOMIC DNA]</scope>
    <source>
        <strain evidence="2 3">DSM 41900</strain>
    </source>
</reference>
<evidence type="ECO:0000256" key="1">
    <source>
        <dbReference type="SAM" id="MobiDB-lite"/>
    </source>
</evidence>
<dbReference type="OrthoDB" id="4223934at2"/>
<feature type="compositionally biased region" description="Basic and acidic residues" evidence="1">
    <location>
        <begin position="303"/>
        <end position="316"/>
    </location>
</feature>
<evidence type="ECO:0000313" key="3">
    <source>
        <dbReference type="Proteomes" id="UP000295345"/>
    </source>
</evidence>
<dbReference type="EMBL" id="SMKI01000034">
    <property type="protein sequence ID" value="TDC78374.1"/>
    <property type="molecule type" value="Genomic_DNA"/>
</dbReference>
<proteinExistence type="predicted"/>
<comment type="caution">
    <text evidence="2">The sequence shown here is derived from an EMBL/GenBank/DDBJ whole genome shotgun (WGS) entry which is preliminary data.</text>
</comment>
<dbReference type="Proteomes" id="UP000295345">
    <property type="component" value="Unassembled WGS sequence"/>
</dbReference>
<organism evidence="2 3">
    <name type="scientific">Streptomyces hainanensis</name>
    <dbReference type="NCBI Taxonomy" id="402648"/>
    <lineage>
        <taxon>Bacteria</taxon>
        <taxon>Bacillati</taxon>
        <taxon>Actinomycetota</taxon>
        <taxon>Actinomycetes</taxon>
        <taxon>Kitasatosporales</taxon>
        <taxon>Streptomycetaceae</taxon>
        <taxon>Streptomyces</taxon>
    </lineage>
</organism>
<name>A0A4R4TQX2_9ACTN</name>
<evidence type="ECO:0000313" key="2">
    <source>
        <dbReference type="EMBL" id="TDC78374.1"/>
    </source>
</evidence>
<protein>
    <submittedName>
        <fullName evidence="2">Uncharacterized protein</fullName>
    </submittedName>
</protein>
<feature type="region of interest" description="Disordered" evidence="1">
    <location>
        <begin position="303"/>
        <end position="331"/>
    </location>
</feature>
<dbReference type="AlphaFoldDB" id="A0A4R4TQX2"/>